<reference evidence="1 2" key="1">
    <citation type="submission" date="2023-11" db="EMBL/GenBank/DDBJ databases">
        <authorList>
            <person name="Val-Calvo J."/>
            <person name="Scortti M."/>
            <person name="Vazquez-Boland J."/>
        </authorList>
    </citation>
    <scope>NUCLEOTIDE SEQUENCE [LARGE SCALE GENOMIC DNA]</scope>
    <source>
        <strain evidence="1 2">PAM 2766</strain>
    </source>
</reference>
<proteinExistence type="predicted"/>
<organism evidence="1 2">
    <name type="scientific">Rhodococcus parequi</name>
    <dbReference type="NCBI Taxonomy" id="3137122"/>
    <lineage>
        <taxon>Bacteria</taxon>
        <taxon>Bacillati</taxon>
        <taxon>Actinomycetota</taxon>
        <taxon>Actinomycetes</taxon>
        <taxon>Mycobacteriales</taxon>
        <taxon>Nocardiaceae</taxon>
        <taxon>Rhodococcus</taxon>
    </lineage>
</organism>
<dbReference type="InterPro" id="IPR017523">
    <property type="entry name" value="Rv3268"/>
</dbReference>
<evidence type="ECO:0000313" key="1">
    <source>
        <dbReference type="EMBL" id="MFM1724945.1"/>
    </source>
</evidence>
<name>A0ABW9FH94_9NOCA</name>
<keyword evidence="2" id="KW-1185">Reference proteome</keyword>
<comment type="caution">
    <text evidence="1">The sequence shown here is derived from an EMBL/GenBank/DDBJ whole genome shotgun (WGS) entry which is preliminary data.</text>
</comment>
<dbReference type="EMBL" id="JBDLNV010000005">
    <property type="protein sequence ID" value="MFM1724945.1"/>
    <property type="molecule type" value="Genomic_DNA"/>
</dbReference>
<dbReference type="SUPFAM" id="SSF56801">
    <property type="entry name" value="Acetyl-CoA synthetase-like"/>
    <property type="match status" value="1"/>
</dbReference>
<dbReference type="NCBIfam" id="TIGR03089">
    <property type="entry name" value="TIGR03089 family protein"/>
    <property type="match status" value="1"/>
</dbReference>
<sequence length="239" mass="24678">MGAVTDLTTALLDPILAADPAGPRITYYDDATGERIELSAVTLANWAAKTANLLSDEFALMPGARVSVLLPAHWQTAAVLLGAWWAGLEVTLDADPDADAALVTIDRLDDVADVPEVAVLSLDAFGRPVPDLPVGITDYATGVRVHGDQFRPTGTGAATLDGRSVDDVLAAARAAAAAGNVTGSDRVLSTRSWTTPDELIAGLVSVLAVGASLVQVNNPDADAIERRVGAEKVTVRFGG</sequence>
<dbReference type="InterPro" id="IPR042099">
    <property type="entry name" value="ANL_N_sf"/>
</dbReference>
<gene>
    <name evidence="1" type="ORF">ABEU20_003540</name>
</gene>
<dbReference type="Proteomes" id="UP001629745">
    <property type="component" value="Unassembled WGS sequence"/>
</dbReference>
<dbReference type="RefSeq" id="WP_420165435.1">
    <property type="nucleotide sequence ID" value="NZ_JBDLNV010000005.1"/>
</dbReference>
<dbReference type="Gene3D" id="3.40.50.12780">
    <property type="entry name" value="N-terminal domain of ligase-like"/>
    <property type="match status" value="1"/>
</dbReference>
<protein>
    <submittedName>
        <fullName evidence="1">TIGR03089 family protein</fullName>
    </submittedName>
</protein>
<accession>A0ABW9FH94</accession>
<evidence type="ECO:0000313" key="2">
    <source>
        <dbReference type="Proteomes" id="UP001629745"/>
    </source>
</evidence>